<reference evidence="2 3" key="1">
    <citation type="submission" date="2019-11" db="EMBL/GenBank/DDBJ databases">
        <title>Genome sequences of 17 halophilic strains isolated from different environments.</title>
        <authorList>
            <person name="Furrow R.E."/>
        </authorList>
    </citation>
    <scope>NUCLEOTIDE SEQUENCE [LARGE SCALE GENOMIC DNA]</scope>
    <source>
        <strain evidence="2 3">22506_14_FS</strain>
    </source>
</reference>
<keyword evidence="1" id="KW-1133">Transmembrane helix</keyword>
<dbReference type="AlphaFoldDB" id="A0A845F406"/>
<feature type="transmembrane region" description="Helical" evidence="1">
    <location>
        <begin position="12"/>
        <end position="34"/>
    </location>
</feature>
<dbReference type="InterPro" id="IPR025441">
    <property type="entry name" value="DUF4181"/>
</dbReference>
<comment type="caution">
    <text evidence="2">The sequence shown here is derived from an EMBL/GenBank/DDBJ whole genome shotgun (WGS) entry which is preliminary data.</text>
</comment>
<evidence type="ECO:0000313" key="2">
    <source>
        <dbReference type="EMBL" id="MYL65474.1"/>
    </source>
</evidence>
<dbReference type="Proteomes" id="UP000447833">
    <property type="component" value="Unassembled WGS sequence"/>
</dbReference>
<dbReference type="RefSeq" id="WP_160920887.1">
    <property type="nucleotide sequence ID" value="NZ_WMEY01000007.1"/>
</dbReference>
<dbReference type="EMBL" id="WMEY01000007">
    <property type="protein sequence ID" value="MYL65474.1"/>
    <property type="molecule type" value="Genomic_DNA"/>
</dbReference>
<keyword evidence="1" id="KW-0812">Transmembrane</keyword>
<evidence type="ECO:0000256" key="1">
    <source>
        <dbReference type="SAM" id="Phobius"/>
    </source>
</evidence>
<dbReference type="Pfam" id="PF13789">
    <property type="entry name" value="DUF4181"/>
    <property type="match status" value="1"/>
</dbReference>
<evidence type="ECO:0000313" key="3">
    <source>
        <dbReference type="Proteomes" id="UP000447833"/>
    </source>
</evidence>
<protein>
    <submittedName>
        <fullName evidence="2">DUF4181 domain-containing protein</fullName>
    </submittedName>
</protein>
<keyword evidence="1" id="KW-0472">Membrane</keyword>
<gene>
    <name evidence="2" type="ORF">GLW07_19120</name>
</gene>
<feature type="transmembrane region" description="Helical" evidence="1">
    <location>
        <begin position="54"/>
        <end position="75"/>
    </location>
</feature>
<organism evidence="2 3">
    <name type="scientific">Guptibacillus hwajinpoensis</name>
    <dbReference type="NCBI Taxonomy" id="208199"/>
    <lineage>
        <taxon>Bacteria</taxon>
        <taxon>Bacillati</taxon>
        <taxon>Bacillota</taxon>
        <taxon>Bacilli</taxon>
        <taxon>Bacillales</taxon>
        <taxon>Guptibacillaceae</taxon>
        <taxon>Guptibacillus</taxon>
    </lineage>
</organism>
<feature type="transmembrane region" description="Helical" evidence="1">
    <location>
        <begin position="116"/>
        <end position="139"/>
    </location>
</feature>
<proteinExistence type="predicted"/>
<accession>A0A845F406</accession>
<sequence>MYGVDQGFWLELIILITILGLIIFSFNAIMRTLLKVEKKKLFSNTHINEVHKKVDWSIRITIIVFIIFGFLYNLTRAPTEWVWYLEPWFLLCLLLVISESVTAYMEWKYETNRKNYIFTISQIIFFIILVVSVFSSNFFGLM</sequence>
<feature type="transmembrane region" description="Helical" evidence="1">
    <location>
        <begin position="81"/>
        <end position="104"/>
    </location>
</feature>
<name>A0A845F406_9BACL</name>